<dbReference type="Gene3D" id="3.40.50.280">
    <property type="entry name" value="Cobalamin-binding domain"/>
    <property type="match status" value="1"/>
</dbReference>
<dbReference type="PANTHER" id="PTHR43409:SF16">
    <property type="entry name" value="SLR0320 PROTEIN"/>
    <property type="match status" value="1"/>
</dbReference>
<dbReference type="InterPro" id="IPR006638">
    <property type="entry name" value="Elp3/MiaA/NifB-like_rSAM"/>
</dbReference>
<keyword evidence="3" id="KW-0479">Metal-binding</keyword>
<feature type="domain" description="Radical SAM core" evidence="6">
    <location>
        <begin position="221"/>
        <end position="467"/>
    </location>
</feature>
<keyword evidence="5" id="KW-0411">Iron-sulfur</keyword>
<organism evidence="7 8">
    <name type="scientific">candidate division WWE3 bacterium CG08_land_8_20_14_0_20_43_13</name>
    <dbReference type="NCBI Taxonomy" id="1975087"/>
    <lineage>
        <taxon>Bacteria</taxon>
        <taxon>Katanobacteria</taxon>
    </lineage>
</organism>
<dbReference type="InterPro" id="IPR007197">
    <property type="entry name" value="rSAM"/>
</dbReference>
<dbReference type="GO" id="GO:0005829">
    <property type="term" value="C:cytosol"/>
    <property type="evidence" value="ECO:0007669"/>
    <property type="project" value="TreeGrafter"/>
</dbReference>
<dbReference type="InterPro" id="IPR058240">
    <property type="entry name" value="rSAM_sf"/>
</dbReference>
<dbReference type="PROSITE" id="PS51918">
    <property type="entry name" value="RADICAL_SAM"/>
    <property type="match status" value="1"/>
</dbReference>
<sequence length="536" mass="61773">MNQIKIVVGYPPINSQKGTPLLSQNRQFQYFNNPTYIYPMIPAFAATMLQWAGYRVNWMDGVAQKKSYEAWEKELLELAPDFLILETKAPVVKKHWKIINKLKTAAPNLKIVLVGDHVTVFPYESFENSLVDYVIIGGDYDFVAVNLLNHINNNQNLEGGVYWRKSDQAIKHENPSFFSLKMGEQIANSGPASLAHDLDELPFIDRDLTQWQLYAYDNGNFKYKPGTYVYSGRDCWWGKCTFCVWAHTLNPFGSYRSFSAQRLFDEVKYLTDKYKFKEIFDDAGTLFVGQKLKDFCQLMIKSGYNKKVTLGCNMRFDALTSQDCQLMKQAGFRMVLYGMESGNQATLDRVNKGQKVEQIAQGAKMASDAGLQVHATVMIGYPWETYQEAKNTINLARECFNKGYFHTMQATVVVPYPGTPLWKECREKDWLLTQDYEDYDMRQPVMKSPISQEQIMQLTQELYSSFLTPRFILRKIMSIRSIEDIKFFIMAGKKLAGHLLDFDSSQSANWTNPAFWHHSLKAFGNNLIPKKKSKEC</sequence>
<dbReference type="AlphaFoldDB" id="A0A2H0X6K2"/>
<dbReference type="EMBL" id="PEYW01000048">
    <property type="protein sequence ID" value="PIS20547.1"/>
    <property type="molecule type" value="Genomic_DNA"/>
</dbReference>
<name>A0A2H0X6K2_UNCKA</name>
<reference evidence="8" key="1">
    <citation type="submission" date="2017-09" db="EMBL/GenBank/DDBJ databases">
        <title>Depth-based differentiation of microbial function through sediment-hosted aquifers and enrichment of novel symbionts in the deep terrestrial subsurface.</title>
        <authorList>
            <person name="Probst A.J."/>
            <person name="Ladd B."/>
            <person name="Jarett J.K."/>
            <person name="Geller-Mcgrath D.E."/>
            <person name="Sieber C.M.K."/>
            <person name="Emerson J.B."/>
            <person name="Anantharaman K."/>
            <person name="Thomas B.C."/>
            <person name="Malmstrom R."/>
            <person name="Stieglmeier M."/>
            <person name="Klingl A."/>
            <person name="Woyke T."/>
            <person name="Ryan C.M."/>
            <person name="Banfield J.F."/>
        </authorList>
    </citation>
    <scope>NUCLEOTIDE SEQUENCE [LARGE SCALE GENOMIC DNA]</scope>
</reference>
<protein>
    <submittedName>
        <fullName evidence="7">B12-binding domain-containing radical SAM protein</fullName>
    </submittedName>
</protein>
<dbReference type="Pfam" id="PF04055">
    <property type="entry name" value="Radical_SAM"/>
    <property type="match status" value="1"/>
</dbReference>
<dbReference type="InterPro" id="IPR051198">
    <property type="entry name" value="BchE-like"/>
</dbReference>
<evidence type="ECO:0000313" key="8">
    <source>
        <dbReference type="Proteomes" id="UP000231414"/>
    </source>
</evidence>
<dbReference type="GO" id="GO:0046872">
    <property type="term" value="F:metal ion binding"/>
    <property type="evidence" value="ECO:0007669"/>
    <property type="project" value="UniProtKB-KW"/>
</dbReference>
<dbReference type="SMART" id="SM00729">
    <property type="entry name" value="Elp3"/>
    <property type="match status" value="1"/>
</dbReference>
<dbReference type="GO" id="GO:0003824">
    <property type="term" value="F:catalytic activity"/>
    <property type="evidence" value="ECO:0007669"/>
    <property type="project" value="InterPro"/>
</dbReference>
<evidence type="ECO:0000313" key="7">
    <source>
        <dbReference type="EMBL" id="PIS20547.1"/>
    </source>
</evidence>
<dbReference type="GO" id="GO:0051539">
    <property type="term" value="F:4 iron, 4 sulfur cluster binding"/>
    <property type="evidence" value="ECO:0007669"/>
    <property type="project" value="UniProtKB-KW"/>
</dbReference>
<evidence type="ECO:0000256" key="1">
    <source>
        <dbReference type="ARBA" id="ARBA00001966"/>
    </source>
</evidence>
<proteinExistence type="predicted"/>
<evidence type="ECO:0000256" key="5">
    <source>
        <dbReference type="ARBA" id="ARBA00023014"/>
    </source>
</evidence>
<dbReference type="SUPFAM" id="SSF102114">
    <property type="entry name" value="Radical SAM enzymes"/>
    <property type="match status" value="1"/>
</dbReference>
<evidence type="ECO:0000256" key="4">
    <source>
        <dbReference type="ARBA" id="ARBA00023004"/>
    </source>
</evidence>
<dbReference type="SFLD" id="SFLDS00029">
    <property type="entry name" value="Radical_SAM"/>
    <property type="match status" value="1"/>
</dbReference>
<accession>A0A2H0X6K2</accession>
<evidence type="ECO:0000256" key="2">
    <source>
        <dbReference type="ARBA" id="ARBA00022691"/>
    </source>
</evidence>
<dbReference type="Proteomes" id="UP000231414">
    <property type="component" value="Unassembled WGS sequence"/>
</dbReference>
<keyword evidence="4" id="KW-0408">Iron</keyword>
<evidence type="ECO:0000259" key="6">
    <source>
        <dbReference type="PROSITE" id="PS51918"/>
    </source>
</evidence>
<dbReference type="InterPro" id="IPR013785">
    <property type="entry name" value="Aldolase_TIM"/>
</dbReference>
<dbReference type="InterPro" id="IPR034466">
    <property type="entry name" value="Methyltransferase_Class_B"/>
</dbReference>
<dbReference type="SFLD" id="SFLDG01123">
    <property type="entry name" value="methyltransferase_(Class_B)"/>
    <property type="match status" value="1"/>
</dbReference>
<gene>
    <name evidence="7" type="ORF">COT52_03210</name>
</gene>
<comment type="cofactor">
    <cofactor evidence="1">
        <name>[4Fe-4S] cluster</name>
        <dbReference type="ChEBI" id="CHEBI:49883"/>
    </cofactor>
</comment>
<comment type="caution">
    <text evidence="7">The sequence shown here is derived from an EMBL/GenBank/DDBJ whole genome shotgun (WGS) entry which is preliminary data.</text>
</comment>
<evidence type="ECO:0000256" key="3">
    <source>
        <dbReference type="ARBA" id="ARBA00022723"/>
    </source>
</evidence>
<dbReference type="Gene3D" id="3.20.20.70">
    <property type="entry name" value="Aldolase class I"/>
    <property type="match status" value="1"/>
</dbReference>
<dbReference type="SFLD" id="SFLDG01082">
    <property type="entry name" value="B12-binding_domain_containing"/>
    <property type="match status" value="1"/>
</dbReference>
<keyword evidence="2" id="KW-0949">S-adenosyl-L-methionine</keyword>
<dbReference type="PANTHER" id="PTHR43409">
    <property type="entry name" value="ANAEROBIC MAGNESIUM-PROTOPORPHYRIN IX MONOMETHYL ESTER CYCLASE-RELATED"/>
    <property type="match status" value="1"/>
</dbReference>